<dbReference type="Pfam" id="PF00534">
    <property type="entry name" value="Glycos_transf_1"/>
    <property type="match status" value="1"/>
</dbReference>
<organism evidence="4 5">
    <name type="scientific">Vasconcelosia minhoensis LEGE 07310</name>
    <dbReference type="NCBI Taxonomy" id="915328"/>
    <lineage>
        <taxon>Bacteria</taxon>
        <taxon>Bacillati</taxon>
        <taxon>Cyanobacteriota</taxon>
        <taxon>Cyanophyceae</taxon>
        <taxon>Nodosilineales</taxon>
        <taxon>Cymatolegaceae</taxon>
        <taxon>Vasconcelosia</taxon>
        <taxon>Vasconcelosia minhoensis</taxon>
    </lineage>
</organism>
<dbReference type="AlphaFoldDB" id="A0A8J7AMQ2"/>
<dbReference type="PANTHER" id="PTHR46401:SF2">
    <property type="entry name" value="GLYCOSYLTRANSFERASE WBBK-RELATED"/>
    <property type="match status" value="1"/>
</dbReference>
<reference evidence="4" key="1">
    <citation type="submission" date="2020-10" db="EMBL/GenBank/DDBJ databases">
        <authorList>
            <person name="Castelo-Branco R."/>
            <person name="Eusebio N."/>
            <person name="Adriana R."/>
            <person name="Vieira A."/>
            <person name="Brugerolle De Fraissinette N."/>
            <person name="Rezende De Castro R."/>
            <person name="Schneider M.P."/>
            <person name="Vasconcelos V."/>
            <person name="Leao P.N."/>
        </authorList>
    </citation>
    <scope>NUCLEOTIDE SEQUENCE</scope>
    <source>
        <strain evidence="4">LEGE 07310</strain>
    </source>
</reference>
<dbReference type="GO" id="GO:0016757">
    <property type="term" value="F:glycosyltransferase activity"/>
    <property type="evidence" value="ECO:0007669"/>
    <property type="project" value="InterPro"/>
</dbReference>
<name>A0A8J7AMQ2_9CYAN</name>
<protein>
    <submittedName>
        <fullName evidence="4">MSMEG_0565 family glycosyltransferase</fullName>
    </submittedName>
</protein>
<dbReference type="Pfam" id="PF13439">
    <property type="entry name" value="Glyco_transf_4"/>
    <property type="match status" value="1"/>
</dbReference>
<accession>A0A8J7AMQ2</accession>
<dbReference type="InterPro" id="IPR001296">
    <property type="entry name" value="Glyco_trans_1"/>
</dbReference>
<keyword evidence="1" id="KW-0808">Transferase</keyword>
<evidence type="ECO:0000313" key="5">
    <source>
        <dbReference type="Proteomes" id="UP000636505"/>
    </source>
</evidence>
<sequence>MGRCDTCPYGVISAAFLKIALLTYATKPRGSVIHTLELAEALHRLGHQPCVFALDKTGQGFGRSLLSKVALVPASPCDQGIEALIQQRIGEFVRYFQQHRDRYDIYHAQDCLSANALAQLRDQGQLPHFVRTVHHIEAFQSPYLQDCQEKSIRLPDRCLCVSDYWQKELEQRYGIQPFRVFNGVDWQRFSAPPENVSDLKAELGLTGQPIYLTVGGIEPRKNSLRLLQAFAQVLPHLPQAQLVIAGGATLFDYEDYRADFFAAVAELGIDARSLILPGIIPDAQLPALYHAAAGFVFPSLKEGWGLVVLEAIAAGLPVLTANQTPFTEYLSPQTACLVDPNDTDQIAQGMLNLAQPQTVNAWVTASRSLRDRYRWQDTAQLHLTLYTQLLFPQ</sequence>
<dbReference type="Gene3D" id="3.40.50.2000">
    <property type="entry name" value="Glycogen Phosphorylase B"/>
    <property type="match status" value="2"/>
</dbReference>
<feature type="domain" description="Glycosyl transferase family 1" evidence="2">
    <location>
        <begin position="201"/>
        <end position="353"/>
    </location>
</feature>
<dbReference type="PANTHER" id="PTHR46401">
    <property type="entry name" value="GLYCOSYLTRANSFERASE WBBK-RELATED"/>
    <property type="match status" value="1"/>
</dbReference>
<dbReference type="InterPro" id="IPR023986">
    <property type="entry name" value="GlycosylTfrase_MSMEG0565"/>
</dbReference>
<keyword evidence="5" id="KW-1185">Reference proteome</keyword>
<evidence type="ECO:0000259" key="2">
    <source>
        <dbReference type="Pfam" id="PF00534"/>
    </source>
</evidence>
<evidence type="ECO:0000259" key="3">
    <source>
        <dbReference type="Pfam" id="PF13439"/>
    </source>
</evidence>
<comment type="caution">
    <text evidence="4">The sequence shown here is derived from an EMBL/GenBank/DDBJ whole genome shotgun (WGS) entry which is preliminary data.</text>
</comment>
<evidence type="ECO:0000313" key="4">
    <source>
        <dbReference type="EMBL" id="MBE9077304.1"/>
    </source>
</evidence>
<dbReference type="EMBL" id="JADEXG010000015">
    <property type="protein sequence ID" value="MBE9077304.1"/>
    <property type="molecule type" value="Genomic_DNA"/>
</dbReference>
<evidence type="ECO:0000256" key="1">
    <source>
        <dbReference type="ARBA" id="ARBA00022679"/>
    </source>
</evidence>
<feature type="domain" description="Glycosyltransferase subfamily 4-like N-terminal" evidence="3">
    <location>
        <begin position="29"/>
        <end position="186"/>
    </location>
</feature>
<dbReference type="GO" id="GO:0009103">
    <property type="term" value="P:lipopolysaccharide biosynthetic process"/>
    <property type="evidence" value="ECO:0007669"/>
    <property type="project" value="TreeGrafter"/>
</dbReference>
<proteinExistence type="predicted"/>
<dbReference type="CDD" id="cd03801">
    <property type="entry name" value="GT4_PimA-like"/>
    <property type="match status" value="1"/>
</dbReference>
<dbReference type="SUPFAM" id="SSF53756">
    <property type="entry name" value="UDP-Glycosyltransferase/glycogen phosphorylase"/>
    <property type="match status" value="1"/>
</dbReference>
<gene>
    <name evidence="4" type="ORF">IQ241_08350</name>
</gene>
<dbReference type="NCBIfam" id="TIGR04047">
    <property type="entry name" value="MSMEG_0565_glyc"/>
    <property type="match status" value="1"/>
</dbReference>
<dbReference type="Proteomes" id="UP000636505">
    <property type="component" value="Unassembled WGS sequence"/>
</dbReference>
<dbReference type="InterPro" id="IPR028098">
    <property type="entry name" value="Glyco_trans_4-like_N"/>
</dbReference>